<dbReference type="EMBL" id="AP022557">
    <property type="protein sequence ID" value="BBW97224.1"/>
    <property type="molecule type" value="Genomic_DNA"/>
</dbReference>
<dbReference type="Proteomes" id="UP000501421">
    <property type="component" value="Chromosome"/>
</dbReference>
<dbReference type="RefSeq" id="WP_172418644.1">
    <property type="nucleotide sequence ID" value="NZ_AP022557.1"/>
</dbReference>
<sequence length="128" mass="15451">MKKFEFGKSYEEIEINGELYKVDFSDDKLKEYQNMFYRFFKEAQELEKVDIEKLGEAEMDALLDKQRQNMKDVTETMLGEGTFEKLFKLAGHSTWNYMKLIEFLAQTIEERFGEIKEEQRKKYVKRAK</sequence>
<protein>
    <submittedName>
        <fullName evidence="1">Uncharacterized protein</fullName>
    </submittedName>
</protein>
<dbReference type="AlphaFoldDB" id="A0A679FWQ7"/>
<gene>
    <name evidence="1" type="ORF">GsuE55_20570</name>
</gene>
<reference evidence="2" key="1">
    <citation type="journal article" date="2020" name="Microbiol. Resour. Announc.">
        <title>Complete Genome Sequence of Geobacillus sp. Strain E55-1, Isolated from Mine Geyser in Japan.</title>
        <authorList>
            <person name="Miyazaki K."/>
            <person name="Hase E."/>
            <person name="Tokito N."/>
        </authorList>
    </citation>
    <scope>NUCLEOTIDE SEQUENCE [LARGE SCALE GENOMIC DNA]</scope>
    <source>
        <strain evidence="2">E55-1</strain>
    </source>
</reference>
<evidence type="ECO:0000313" key="2">
    <source>
        <dbReference type="Proteomes" id="UP000501421"/>
    </source>
</evidence>
<accession>A0A679FWQ7</accession>
<organism evidence="1 2">
    <name type="scientific">Geobacillus subterraneus</name>
    <dbReference type="NCBI Taxonomy" id="129338"/>
    <lineage>
        <taxon>Bacteria</taxon>
        <taxon>Bacillati</taxon>
        <taxon>Bacillota</taxon>
        <taxon>Bacilli</taxon>
        <taxon>Bacillales</taxon>
        <taxon>Anoxybacillaceae</taxon>
        <taxon>Geobacillus</taxon>
    </lineage>
</organism>
<evidence type="ECO:0000313" key="1">
    <source>
        <dbReference type="EMBL" id="BBW97224.1"/>
    </source>
</evidence>
<keyword evidence="2" id="KW-1185">Reference proteome</keyword>
<name>A0A679FWQ7_9BACL</name>
<proteinExistence type="predicted"/>